<evidence type="ECO:0000256" key="5">
    <source>
        <dbReference type="ARBA" id="ARBA00022692"/>
    </source>
</evidence>
<dbReference type="GO" id="GO:0005262">
    <property type="term" value="F:calcium channel activity"/>
    <property type="evidence" value="ECO:0007669"/>
    <property type="project" value="TreeGrafter"/>
</dbReference>
<dbReference type="GO" id="GO:0051560">
    <property type="term" value="P:mitochondrial calcium ion homeostasis"/>
    <property type="evidence" value="ECO:0007669"/>
    <property type="project" value="InterPro"/>
</dbReference>
<feature type="domain" description="Calcium uniporter protein C-terminal" evidence="10">
    <location>
        <begin position="148"/>
        <end position="307"/>
    </location>
</feature>
<protein>
    <recommendedName>
        <fullName evidence="10">Calcium uniporter protein C-terminal domain-containing protein</fullName>
    </recommendedName>
</protein>
<dbReference type="EMBL" id="QGKY02000094">
    <property type="protein sequence ID" value="KAF2602922.1"/>
    <property type="molecule type" value="Genomic_DNA"/>
</dbReference>
<organism evidence="11">
    <name type="scientific">Brassica cretica</name>
    <name type="common">Mustard</name>
    <dbReference type="NCBI Taxonomy" id="69181"/>
    <lineage>
        <taxon>Eukaryota</taxon>
        <taxon>Viridiplantae</taxon>
        <taxon>Streptophyta</taxon>
        <taxon>Embryophyta</taxon>
        <taxon>Tracheophyta</taxon>
        <taxon>Spermatophyta</taxon>
        <taxon>Magnoliopsida</taxon>
        <taxon>eudicotyledons</taxon>
        <taxon>Gunneridae</taxon>
        <taxon>Pentapetalae</taxon>
        <taxon>rosids</taxon>
        <taxon>malvids</taxon>
        <taxon>Brassicales</taxon>
        <taxon>Brassicaceae</taxon>
        <taxon>Brassiceae</taxon>
        <taxon>Brassica</taxon>
    </lineage>
</organism>
<evidence type="ECO:0000256" key="6">
    <source>
        <dbReference type="ARBA" id="ARBA00022837"/>
    </source>
</evidence>
<evidence type="ECO:0000259" key="10">
    <source>
        <dbReference type="Pfam" id="PF04678"/>
    </source>
</evidence>
<name>A0A8S9L9J0_BRACR</name>
<feature type="non-terminal residue" evidence="11">
    <location>
        <position position="1"/>
    </location>
</feature>
<dbReference type="AlphaFoldDB" id="A0A8S9L9J0"/>
<reference evidence="11" key="1">
    <citation type="submission" date="2019-12" db="EMBL/GenBank/DDBJ databases">
        <title>Genome sequencing and annotation of Brassica cretica.</title>
        <authorList>
            <person name="Studholme D.J."/>
            <person name="Sarris P.F."/>
        </authorList>
    </citation>
    <scope>NUCLEOTIDE SEQUENCE</scope>
    <source>
        <strain evidence="11">PFS-102/07</strain>
        <tissue evidence="11">Leaf</tissue>
    </source>
</reference>
<evidence type="ECO:0000256" key="8">
    <source>
        <dbReference type="ARBA" id="ARBA00023065"/>
    </source>
</evidence>
<keyword evidence="9" id="KW-0472">Membrane</keyword>
<keyword evidence="4" id="KW-0109">Calcium transport</keyword>
<dbReference type="InterPro" id="IPR039055">
    <property type="entry name" value="MCU_fam"/>
</dbReference>
<comment type="caution">
    <text evidence="11">The sequence shown here is derived from an EMBL/GenBank/DDBJ whole genome shotgun (WGS) entry which is preliminary data.</text>
</comment>
<evidence type="ECO:0000256" key="4">
    <source>
        <dbReference type="ARBA" id="ARBA00022568"/>
    </source>
</evidence>
<dbReference type="GO" id="GO:0015292">
    <property type="term" value="F:uniporter activity"/>
    <property type="evidence" value="ECO:0007669"/>
    <property type="project" value="TreeGrafter"/>
</dbReference>
<keyword evidence="6" id="KW-0106">Calcium</keyword>
<dbReference type="Pfam" id="PF04678">
    <property type="entry name" value="MCU"/>
    <property type="match status" value="1"/>
</dbReference>
<keyword evidence="7" id="KW-1133">Transmembrane helix</keyword>
<comment type="subcellular location">
    <subcellularLocation>
        <location evidence="1">Membrane</location>
        <topology evidence="1">Multi-pass membrane protein</topology>
    </subcellularLocation>
</comment>
<comment type="similarity">
    <text evidence="2">Belongs to the MCU (TC 1.A.77) family.</text>
</comment>
<evidence type="ECO:0000256" key="9">
    <source>
        <dbReference type="ARBA" id="ARBA00023136"/>
    </source>
</evidence>
<dbReference type="InterPro" id="IPR006769">
    <property type="entry name" value="MCU_C"/>
</dbReference>
<dbReference type="GO" id="GO:1990246">
    <property type="term" value="C:uniplex complex"/>
    <property type="evidence" value="ECO:0007669"/>
    <property type="project" value="TreeGrafter"/>
</dbReference>
<evidence type="ECO:0000256" key="1">
    <source>
        <dbReference type="ARBA" id="ARBA00004141"/>
    </source>
</evidence>
<evidence type="ECO:0000256" key="2">
    <source>
        <dbReference type="ARBA" id="ARBA00005653"/>
    </source>
</evidence>
<gene>
    <name evidence="11" type="ORF">F2Q70_00027765</name>
</gene>
<sequence>MAMRKLLSKRIFNISNQSSQSLTNCRTSSSSVSVRTRIAPEPGDSGISRRLFHNTAVIRPEIMQILVGESLIEKLREIDGSKDRIRLDGIAPPMREAETPRLTVEDTKKVLRAAQMEMVKTKLRETGRSWMTYSEFVGVCCEASSDPEHGARIAKMLDDSANVIVVGGSVCLRPDQVTKSIEGLLPLPKIHNPNDPRRIELKELEAVKAVIDVKAHSLVRRELWAGLGYLILQTAGFMRLTFWELSWDVMEPICFYVTSMYFMAGYAFFLRTSKEPSFEGFYQSRFEAKQRKLMSLDEFDVERYQELKKLFCPKASDRVSQILGTVGTRVHLISSSPKVFLILDKLSSILHQGQLAFETASAPFASEPLAIPTATAPVRRSATRVSNLNPFASRPARVQLAFLPSSRFILLVVRFQQSTKLK</sequence>
<keyword evidence="3" id="KW-0813">Transport</keyword>
<proteinExistence type="inferred from homology"/>
<evidence type="ECO:0000313" key="11">
    <source>
        <dbReference type="EMBL" id="KAF2602922.1"/>
    </source>
</evidence>
<evidence type="ECO:0000256" key="3">
    <source>
        <dbReference type="ARBA" id="ARBA00022448"/>
    </source>
</evidence>
<dbReference type="PANTHER" id="PTHR13462">
    <property type="entry name" value="CALCIUM UNIPORTER PROTEIN, MITOCHONDRIAL"/>
    <property type="match status" value="1"/>
</dbReference>
<keyword evidence="8" id="KW-0406">Ion transport</keyword>
<evidence type="ECO:0000256" key="7">
    <source>
        <dbReference type="ARBA" id="ARBA00022989"/>
    </source>
</evidence>
<dbReference type="PANTHER" id="PTHR13462:SF43">
    <property type="entry name" value="CALCIUM UNIPORTER PROTEIN"/>
    <property type="match status" value="1"/>
</dbReference>
<keyword evidence="5" id="KW-0812">Transmembrane</keyword>
<accession>A0A8S9L9J0</accession>
<dbReference type="GO" id="GO:0036444">
    <property type="term" value="P:calcium import into the mitochondrion"/>
    <property type="evidence" value="ECO:0007669"/>
    <property type="project" value="TreeGrafter"/>
</dbReference>